<dbReference type="PANTHER" id="PTHR43342:SF1">
    <property type="entry name" value="BIFURCATING [FEFE] HYDROGENASE GAMMA SUBUNIT"/>
    <property type="match status" value="1"/>
</dbReference>
<keyword evidence="4 7" id="KW-0408">Iron</keyword>
<dbReference type="GO" id="GO:0016491">
    <property type="term" value="F:oxidoreductase activity"/>
    <property type="evidence" value="ECO:0007669"/>
    <property type="project" value="InterPro"/>
</dbReference>
<sequence>MPVASPTLDTIRAIVAEHRHLEGPMLPILHAIQEAFGRIPAEAVPAIAEALNLGKAEVHGVVSFYHDFREAPAGRRVIKLCRAEACQAVGSEALSERVLARLGIDWHGTTADGAVTIEPVYCLGLCACGPAAMVDDTLIGRADAERVLAEAAA</sequence>
<dbReference type="Gene3D" id="1.10.10.1590">
    <property type="entry name" value="NADH-quinone oxidoreductase subunit E"/>
    <property type="match status" value="1"/>
</dbReference>
<gene>
    <name evidence="8" type="ORF">DLJ53_29260</name>
</gene>
<dbReference type="CDD" id="cd03081">
    <property type="entry name" value="TRX_Fd_NuoE_FDH_gamma"/>
    <property type="match status" value="1"/>
</dbReference>
<comment type="cofactor">
    <cofactor evidence="7">
        <name>[2Fe-2S] cluster</name>
        <dbReference type="ChEBI" id="CHEBI:190135"/>
    </cofactor>
    <text evidence="7">Binds 1 [2Fe-2S] cluster.</text>
</comment>
<keyword evidence="5 7" id="KW-0411">Iron-sulfur</keyword>
<feature type="binding site" evidence="7">
    <location>
        <position position="126"/>
    </location>
    <ligand>
        <name>[2Fe-2S] cluster</name>
        <dbReference type="ChEBI" id="CHEBI:190135"/>
    </ligand>
</feature>
<feature type="binding site" evidence="7">
    <location>
        <position position="86"/>
    </location>
    <ligand>
        <name>[2Fe-2S] cluster</name>
        <dbReference type="ChEBI" id="CHEBI:190135"/>
    </ligand>
</feature>
<evidence type="ECO:0000256" key="5">
    <source>
        <dbReference type="ARBA" id="ARBA00023014"/>
    </source>
</evidence>
<dbReference type="GO" id="GO:0046872">
    <property type="term" value="F:metal ion binding"/>
    <property type="evidence" value="ECO:0007669"/>
    <property type="project" value="UniProtKB-KW"/>
</dbReference>
<dbReference type="InterPro" id="IPR028431">
    <property type="entry name" value="NADP_DH_HndA-like"/>
</dbReference>
<evidence type="ECO:0000313" key="9">
    <source>
        <dbReference type="Proteomes" id="UP000249590"/>
    </source>
</evidence>
<evidence type="ECO:0000313" key="8">
    <source>
        <dbReference type="EMBL" id="RAH97295.1"/>
    </source>
</evidence>
<evidence type="ECO:0000256" key="6">
    <source>
        <dbReference type="ARBA" id="ARBA00034078"/>
    </source>
</evidence>
<dbReference type="AlphaFoldDB" id="A0A8B2NLG1"/>
<keyword evidence="2 7" id="KW-0001">2Fe-2S</keyword>
<dbReference type="OrthoDB" id="9807941at2"/>
<keyword evidence="3 7" id="KW-0479">Metal-binding</keyword>
<dbReference type="RefSeq" id="WP_111351794.1">
    <property type="nucleotide sequence ID" value="NZ_QHHQ01000009.1"/>
</dbReference>
<dbReference type="PANTHER" id="PTHR43342">
    <property type="entry name" value="NADH-QUINONE OXIDOREDUCTASE, E SUBUNIT"/>
    <property type="match status" value="1"/>
</dbReference>
<evidence type="ECO:0000256" key="4">
    <source>
        <dbReference type="ARBA" id="ARBA00023004"/>
    </source>
</evidence>
<evidence type="ECO:0000256" key="7">
    <source>
        <dbReference type="PIRSR" id="PIRSR000216-1"/>
    </source>
</evidence>
<dbReference type="PROSITE" id="PS01099">
    <property type="entry name" value="COMPLEX1_24K"/>
    <property type="match status" value="1"/>
</dbReference>
<dbReference type="EMBL" id="QHHQ01000009">
    <property type="protein sequence ID" value="RAH97295.1"/>
    <property type="molecule type" value="Genomic_DNA"/>
</dbReference>
<dbReference type="SUPFAM" id="SSF52833">
    <property type="entry name" value="Thioredoxin-like"/>
    <property type="match status" value="1"/>
</dbReference>
<feature type="binding site" evidence="7">
    <location>
        <position position="122"/>
    </location>
    <ligand>
        <name>[2Fe-2S] cluster</name>
        <dbReference type="ChEBI" id="CHEBI:190135"/>
    </ligand>
</feature>
<dbReference type="NCBIfam" id="NF004638">
    <property type="entry name" value="PRK05988.1"/>
    <property type="match status" value="1"/>
</dbReference>
<comment type="cofactor">
    <cofactor evidence="6">
        <name>[2Fe-2S] cluster</name>
        <dbReference type="ChEBI" id="CHEBI:190135"/>
    </cofactor>
</comment>
<reference evidence="8 9" key="1">
    <citation type="submission" date="2018-05" db="EMBL/GenBank/DDBJ databases">
        <title>Acuticoccus sediminis sp. nov., isolated from deep-sea sediment of Indian Ocean.</title>
        <authorList>
            <person name="Liu X."/>
            <person name="Lai Q."/>
            <person name="Du Y."/>
            <person name="Sun F."/>
            <person name="Zhang X."/>
            <person name="Wang S."/>
            <person name="Shao Z."/>
        </authorList>
    </citation>
    <scope>NUCLEOTIDE SEQUENCE [LARGE SCALE GENOMIC DNA]</scope>
    <source>
        <strain evidence="8 9">PTG4-2</strain>
    </source>
</reference>
<organism evidence="8 9">
    <name type="scientific">Acuticoccus sediminis</name>
    <dbReference type="NCBI Taxonomy" id="2184697"/>
    <lineage>
        <taxon>Bacteria</taxon>
        <taxon>Pseudomonadati</taxon>
        <taxon>Pseudomonadota</taxon>
        <taxon>Alphaproteobacteria</taxon>
        <taxon>Hyphomicrobiales</taxon>
        <taxon>Amorphaceae</taxon>
        <taxon>Acuticoccus</taxon>
    </lineage>
</organism>
<dbReference type="Pfam" id="PF01257">
    <property type="entry name" value="2Fe-2S_thioredx"/>
    <property type="match status" value="1"/>
</dbReference>
<proteinExistence type="inferred from homology"/>
<evidence type="ECO:0000256" key="2">
    <source>
        <dbReference type="ARBA" id="ARBA00022714"/>
    </source>
</evidence>
<dbReference type="GO" id="GO:0051537">
    <property type="term" value="F:2 iron, 2 sulfur cluster binding"/>
    <property type="evidence" value="ECO:0007669"/>
    <property type="project" value="UniProtKB-KW"/>
</dbReference>
<comment type="caution">
    <text evidence="8">The sequence shown here is derived from an EMBL/GenBank/DDBJ whole genome shotgun (WGS) entry which is preliminary data.</text>
</comment>
<accession>A0A8B2NLG1</accession>
<feature type="binding site" evidence="7">
    <location>
        <position position="81"/>
    </location>
    <ligand>
        <name>[2Fe-2S] cluster</name>
        <dbReference type="ChEBI" id="CHEBI:190135"/>
    </ligand>
</feature>
<dbReference type="Proteomes" id="UP000249590">
    <property type="component" value="Unassembled WGS sequence"/>
</dbReference>
<dbReference type="InterPro" id="IPR041921">
    <property type="entry name" value="NuoE_N"/>
</dbReference>
<dbReference type="InterPro" id="IPR036249">
    <property type="entry name" value="Thioredoxin-like_sf"/>
</dbReference>
<evidence type="ECO:0000256" key="3">
    <source>
        <dbReference type="ARBA" id="ARBA00022723"/>
    </source>
</evidence>
<evidence type="ECO:0000256" key="1">
    <source>
        <dbReference type="ARBA" id="ARBA00010643"/>
    </source>
</evidence>
<keyword evidence="9" id="KW-1185">Reference proteome</keyword>
<protein>
    <submittedName>
        <fullName evidence="8">Formate dehydrogenase subunit gamma</fullName>
    </submittedName>
</protein>
<comment type="similarity">
    <text evidence="1">Belongs to the complex I 24 kDa subunit family.</text>
</comment>
<dbReference type="PIRSF" id="PIRSF000216">
    <property type="entry name" value="NADH_DH_24kDa"/>
    <property type="match status" value="1"/>
</dbReference>
<name>A0A8B2NLG1_9HYPH</name>
<dbReference type="InterPro" id="IPR002023">
    <property type="entry name" value="NuoE-like"/>
</dbReference>
<dbReference type="Gene3D" id="3.40.30.10">
    <property type="entry name" value="Glutaredoxin"/>
    <property type="match status" value="1"/>
</dbReference>